<dbReference type="InterPro" id="IPR001005">
    <property type="entry name" value="SANT/Myb"/>
</dbReference>
<evidence type="ECO:0000256" key="5">
    <source>
        <dbReference type="ARBA" id="ARBA00023163"/>
    </source>
</evidence>
<dbReference type="PANTHER" id="PTHR47997:SF75">
    <property type="entry name" value="MYB DOMAIN PROTEIN 55"/>
    <property type="match status" value="1"/>
</dbReference>
<evidence type="ECO:0000256" key="7">
    <source>
        <dbReference type="SAM" id="MobiDB-lite"/>
    </source>
</evidence>
<sequence length="320" mass="36844">MVHNSNSSKQKLKKGLWSPEEDQKLFNHITKYGVGCWSSVPKQAGLQRCGKSCRLRWINYLRPDLKRGMFTRQEEDLIINLHSILGNRWSRIATQLPGRTDNEIKNFWNTSLKKKLRQKGIDPSTHKPLMREIGEDPDGKNYGDNKLESMSMTGDHNLVYFDTGFATYDSKENAGKKQLFDPFSMFEVQQEGYEPIQGDQMNFAPQNYYQNLRTLEQVQLDSSWESGFSEMGNVNCGGSETGSSENSSSRMSELVFMNHVKERSGSVFEFVKAEEISTSSWEEEQDDHQQNRYTPEDLNCFPLASLSDLTEANFDFFEQI</sequence>
<dbReference type="EMBL" id="JBBNAG010000009">
    <property type="protein sequence ID" value="KAK9104363.1"/>
    <property type="molecule type" value="Genomic_DNA"/>
</dbReference>
<feature type="domain" description="Myb-like" evidence="8">
    <location>
        <begin position="9"/>
        <end position="61"/>
    </location>
</feature>
<dbReference type="InterPro" id="IPR051953">
    <property type="entry name" value="Plant_SW-associated_TFs"/>
</dbReference>
<feature type="domain" description="HTH myb-type" evidence="9">
    <location>
        <begin position="9"/>
        <end position="65"/>
    </location>
</feature>
<dbReference type="Gene3D" id="1.10.10.60">
    <property type="entry name" value="Homeodomain-like"/>
    <property type="match status" value="2"/>
</dbReference>
<dbReference type="Proteomes" id="UP001419268">
    <property type="component" value="Unassembled WGS sequence"/>
</dbReference>
<keyword evidence="3" id="KW-0805">Transcription regulation</keyword>
<dbReference type="PANTHER" id="PTHR47997">
    <property type="entry name" value="MYB DOMAIN PROTEIN 55"/>
    <property type="match status" value="1"/>
</dbReference>
<evidence type="ECO:0000313" key="11">
    <source>
        <dbReference type="Proteomes" id="UP001419268"/>
    </source>
</evidence>
<keyword evidence="4" id="KW-0238">DNA-binding</keyword>
<evidence type="ECO:0000256" key="1">
    <source>
        <dbReference type="ARBA" id="ARBA00004123"/>
    </source>
</evidence>
<organism evidence="10 11">
    <name type="scientific">Stephania cephalantha</name>
    <dbReference type="NCBI Taxonomy" id="152367"/>
    <lineage>
        <taxon>Eukaryota</taxon>
        <taxon>Viridiplantae</taxon>
        <taxon>Streptophyta</taxon>
        <taxon>Embryophyta</taxon>
        <taxon>Tracheophyta</taxon>
        <taxon>Spermatophyta</taxon>
        <taxon>Magnoliopsida</taxon>
        <taxon>Ranunculales</taxon>
        <taxon>Menispermaceae</taxon>
        <taxon>Menispermoideae</taxon>
        <taxon>Cissampelideae</taxon>
        <taxon>Stephania</taxon>
    </lineage>
</organism>
<dbReference type="FunFam" id="1.10.10.60:FF:000394">
    <property type="entry name" value="MYB transcription factor"/>
    <property type="match status" value="1"/>
</dbReference>
<accession>A0AAP0FAD5</accession>
<dbReference type="SMART" id="SM00717">
    <property type="entry name" value="SANT"/>
    <property type="match status" value="2"/>
</dbReference>
<dbReference type="GO" id="GO:0000976">
    <property type="term" value="F:transcription cis-regulatory region binding"/>
    <property type="evidence" value="ECO:0007669"/>
    <property type="project" value="UniProtKB-ARBA"/>
</dbReference>
<feature type="region of interest" description="Disordered" evidence="7">
    <location>
        <begin position="119"/>
        <end position="140"/>
    </location>
</feature>
<dbReference type="FunFam" id="1.10.10.60:FF:000047">
    <property type="entry name" value="Myb transcription factor"/>
    <property type="match status" value="1"/>
</dbReference>
<proteinExistence type="predicted"/>
<comment type="subcellular location">
    <subcellularLocation>
        <location evidence="1">Nucleus</location>
    </subcellularLocation>
</comment>
<dbReference type="Pfam" id="PF00249">
    <property type="entry name" value="Myb_DNA-binding"/>
    <property type="match status" value="2"/>
</dbReference>
<dbReference type="SUPFAM" id="SSF46689">
    <property type="entry name" value="Homeodomain-like"/>
    <property type="match status" value="1"/>
</dbReference>
<evidence type="ECO:0000256" key="6">
    <source>
        <dbReference type="ARBA" id="ARBA00023242"/>
    </source>
</evidence>
<evidence type="ECO:0000256" key="4">
    <source>
        <dbReference type="ARBA" id="ARBA00023125"/>
    </source>
</evidence>
<reference evidence="10 11" key="1">
    <citation type="submission" date="2024-01" db="EMBL/GenBank/DDBJ databases">
        <title>Genome assemblies of Stephania.</title>
        <authorList>
            <person name="Yang L."/>
        </authorList>
    </citation>
    <scope>NUCLEOTIDE SEQUENCE [LARGE SCALE GENOMIC DNA]</scope>
    <source>
        <strain evidence="10">JXDWG</strain>
        <tissue evidence="10">Leaf</tissue>
    </source>
</reference>
<keyword evidence="5" id="KW-0804">Transcription</keyword>
<dbReference type="PROSITE" id="PS51294">
    <property type="entry name" value="HTH_MYB"/>
    <property type="match status" value="2"/>
</dbReference>
<keyword evidence="6" id="KW-0539">Nucleus</keyword>
<comment type="caution">
    <text evidence="10">The sequence shown here is derived from an EMBL/GenBank/DDBJ whole genome shotgun (WGS) entry which is preliminary data.</text>
</comment>
<dbReference type="CDD" id="cd00167">
    <property type="entry name" value="SANT"/>
    <property type="match status" value="2"/>
</dbReference>
<dbReference type="InterPro" id="IPR017930">
    <property type="entry name" value="Myb_dom"/>
</dbReference>
<evidence type="ECO:0000259" key="8">
    <source>
        <dbReference type="PROSITE" id="PS50090"/>
    </source>
</evidence>
<feature type="domain" description="HTH myb-type" evidence="9">
    <location>
        <begin position="66"/>
        <end position="116"/>
    </location>
</feature>
<dbReference type="InterPro" id="IPR009057">
    <property type="entry name" value="Homeodomain-like_sf"/>
</dbReference>
<dbReference type="PROSITE" id="PS50090">
    <property type="entry name" value="MYB_LIKE"/>
    <property type="match status" value="2"/>
</dbReference>
<feature type="compositionally biased region" description="Basic and acidic residues" evidence="7">
    <location>
        <begin position="129"/>
        <end position="140"/>
    </location>
</feature>
<keyword evidence="2" id="KW-0677">Repeat</keyword>
<evidence type="ECO:0000259" key="9">
    <source>
        <dbReference type="PROSITE" id="PS51294"/>
    </source>
</evidence>
<keyword evidence="11" id="KW-1185">Reference proteome</keyword>
<gene>
    <name evidence="10" type="ORF">Scep_021207</name>
</gene>
<evidence type="ECO:0000256" key="3">
    <source>
        <dbReference type="ARBA" id="ARBA00023015"/>
    </source>
</evidence>
<evidence type="ECO:0000313" key="10">
    <source>
        <dbReference type="EMBL" id="KAK9104363.1"/>
    </source>
</evidence>
<evidence type="ECO:0000256" key="2">
    <source>
        <dbReference type="ARBA" id="ARBA00022737"/>
    </source>
</evidence>
<dbReference type="AlphaFoldDB" id="A0AAP0FAD5"/>
<dbReference type="GO" id="GO:0005634">
    <property type="term" value="C:nucleus"/>
    <property type="evidence" value="ECO:0007669"/>
    <property type="project" value="UniProtKB-SubCell"/>
</dbReference>
<protein>
    <submittedName>
        <fullName evidence="10">Uncharacterized protein</fullName>
    </submittedName>
</protein>
<feature type="domain" description="Myb-like" evidence="8">
    <location>
        <begin position="62"/>
        <end position="112"/>
    </location>
</feature>
<name>A0AAP0FAD5_9MAGN</name>